<sequence length="286" mass="32605">MEEVIVVNEPTGQSPKIEYQIPSRKLSVASVHCRICYDNEKPEELIAPCHCKGTVAFVHRSCLETWLSESGTTICELCHQIFKTERTPKYKSSKSIWKWLLYGSRYPGQGVRGDIIACTVITPLAIIVTYVCLYSSEYYSQQKFSQIPAARWTSISLLIMIVIMLFGYYLWVYSVIRLHARMWYNWWQRSCVVRYIPPSSISLHTGNDEHIGLVPNNTPNPQRNENETLSDNDSVTNFESVINIEASSQATEEVYLSSHENQLIGDGEISINMDTPCTSSETLDLK</sequence>
<keyword evidence="9 11" id="KW-0472">Membrane</keyword>
<dbReference type="KEGG" id="soy:115881906"/>
<proteinExistence type="predicted"/>
<evidence type="ECO:0000256" key="1">
    <source>
        <dbReference type="ARBA" id="ARBA00004141"/>
    </source>
</evidence>
<dbReference type="PROSITE" id="PS50089">
    <property type="entry name" value="ZF_RING_2"/>
    <property type="match status" value="1"/>
</dbReference>
<accession>A0A6J2XVE0</accession>
<feature type="transmembrane region" description="Helical" evidence="11">
    <location>
        <begin position="156"/>
        <end position="176"/>
    </location>
</feature>
<feature type="domain" description="RING-type" evidence="12">
    <location>
        <begin position="33"/>
        <end position="79"/>
    </location>
</feature>
<dbReference type="RefSeq" id="XP_030755488.1">
    <property type="nucleotide sequence ID" value="XM_030899628.1"/>
</dbReference>
<feature type="transmembrane region" description="Helical" evidence="11">
    <location>
        <begin position="115"/>
        <end position="136"/>
    </location>
</feature>
<keyword evidence="6" id="KW-0833">Ubl conjugation pathway</keyword>
<keyword evidence="5 10" id="KW-0863">Zinc-finger</keyword>
<dbReference type="AlphaFoldDB" id="A0A6J2XVE0"/>
<protein>
    <submittedName>
        <fullName evidence="15">E3 ubiquitin-protein ligase MARCH3-like</fullName>
    </submittedName>
</protein>
<dbReference type="InterPro" id="IPR011016">
    <property type="entry name" value="Znf_RING-CH"/>
</dbReference>
<reference evidence="15" key="1">
    <citation type="submission" date="2025-08" db="UniProtKB">
        <authorList>
            <consortium name="RefSeq"/>
        </authorList>
    </citation>
    <scope>IDENTIFICATION</scope>
    <source>
        <tissue evidence="15">Gonads</tissue>
    </source>
</reference>
<evidence type="ECO:0000256" key="10">
    <source>
        <dbReference type="PROSITE-ProRule" id="PRU00175"/>
    </source>
</evidence>
<dbReference type="SUPFAM" id="SSF57850">
    <property type="entry name" value="RING/U-box"/>
    <property type="match status" value="1"/>
</dbReference>
<dbReference type="GO" id="GO:0004842">
    <property type="term" value="F:ubiquitin-protein transferase activity"/>
    <property type="evidence" value="ECO:0007669"/>
    <property type="project" value="TreeGrafter"/>
</dbReference>
<dbReference type="PANTHER" id="PTHR46065:SF3">
    <property type="entry name" value="FI20425P1"/>
    <property type="match status" value="1"/>
</dbReference>
<dbReference type="InterPro" id="IPR013083">
    <property type="entry name" value="Znf_RING/FYVE/PHD"/>
</dbReference>
<dbReference type="PANTHER" id="PTHR46065">
    <property type="entry name" value="E3 UBIQUITIN-PROTEIN LIGASE MARCH 2/3 FAMILY MEMBER"/>
    <property type="match status" value="1"/>
</dbReference>
<dbReference type="Gene3D" id="3.30.40.10">
    <property type="entry name" value="Zinc/RING finger domain, C3HC4 (zinc finger)"/>
    <property type="match status" value="1"/>
</dbReference>
<keyword evidence="2" id="KW-0808">Transferase</keyword>
<dbReference type="InParanoid" id="A0A6J2XVE0"/>
<keyword evidence="7" id="KW-0862">Zinc</keyword>
<dbReference type="GeneID" id="115881906"/>
<evidence type="ECO:0000256" key="5">
    <source>
        <dbReference type="ARBA" id="ARBA00022771"/>
    </source>
</evidence>
<keyword evidence="14" id="KW-1185">Reference proteome</keyword>
<evidence type="ECO:0000313" key="15">
    <source>
        <dbReference type="RefSeq" id="XP_030755488.1"/>
    </source>
</evidence>
<dbReference type="OrthoDB" id="273089at2759"/>
<dbReference type="SMART" id="SM00744">
    <property type="entry name" value="RINGv"/>
    <property type="match status" value="1"/>
</dbReference>
<gene>
    <name evidence="15" type="primary">LOC115881906</name>
</gene>
<name>A0A6J2XVE0_SITOR</name>
<evidence type="ECO:0000256" key="2">
    <source>
        <dbReference type="ARBA" id="ARBA00022679"/>
    </source>
</evidence>
<evidence type="ECO:0000259" key="13">
    <source>
        <dbReference type="PROSITE" id="PS51292"/>
    </source>
</evidence>
<evidence type="ECO:0000256" key="11">
    <source>
        <dbReference type="SAM" id="Phobius"/>
    </source>
</evidence>
<dbReference type="GO" id="GO:0016020">
    <property type="term" value="C:membrane"/>
    <property type="evidence" value="ECO:0007669"/>
    <property type="project" value="UniProtKB-SubCell"/>
</dbReference>
<evidence type="ECO:0000313" key="14">
    <source>
        <dbReference type="Proteomes" id="UP000504635"/>
    </source>
</evidence>
<dbReference type="GO" id="GO:0008270">
    <property type="term" value="F:zinc ion binding"/>
    <property type="evidence" value="ECO:0007669"/>
    <property type="project" value="UniProtKB-KW"/>
</dbReference>
<evidence type="ECO:0000256" key="7">
    <source>
        <dbReference type="ARBA" id="ARBA00022833"/>
    </source>
</evidence>
<evidence type="ECO:0000256" key="6">
    <source>
        <dbReference type="ARBA" id="ARBA00022786"/>
    </source>
</evidence>
<keyword evidence="3 11" id="KW-0812">Transmembrane</keyword>
<evidence type="ECO:0000256" key="4">
    <source>
        <dbReference type="ARBA" id="ARBA00022723"/>
    </source>
</evidence>
<comment type="subcellular location">
    <subcellularLocation>
        <location evidence="1">Membrane</location>
        <topology evidence="1">Multi-pass membrane protein</topology>
    </subcellularLocation>
</comment>
<dbReference type="Pfam" id="PF12906">
    <property type="entry name" value="RINGv"/>
    <property type="match status" value="1"/>
</dbReference>
<evidence type="ECO:0000259" key="12">
    <source>
        <dbReference type="PROSITE" id="PS50089"/>
    </source>
</evidence>
<dbReference type="GO" id="GO:0016567">
    <property type="term" value="P:protein ubiquitination"/>
    <property type="evidence" value="ECO:0007669"/>
    <property type="project" value="TreeGrafter"/>
</dbReference>
<keyword evidence="4" id="KW-0479">Metal-binding</keyword>
<feature type="domain" description="RING-CH-type" evidence="13">
    <location>
        <begin position="25"/>
        <end position="85"/>
    </location>
</feature>
<dbReference type="PROSITE" id="PS51292">
    <property type="entry name" value="ZF_RING_CH"/>
    <property type="match status" value="1"/>
</dbReference>
<evidence type="ECO:0000256" key="9">
    <source>
        <dbReference type="ARBA" id="ARBA00023136"/>
    </source>
</evidence>
<evidence type="ECO:0000256" key="8">
    <source>
        <dbReference type="ARBA" id="ARBA00022989"/>
    </source>
</evidence>
<dbReference type="Proteomes" id="UP000504635">
    <property type="component" value="Unplaced"/>
</dbReference>
<keyword evidence="8 11" id="KW-1133">Transmembrane helix</keyword>
<organism evidence="14 15">
    <name type="scientific">Sitophilus oryzae</name>
    <name type="common">Rice weevil</name>
    <name type="synonym">Curculio oryzae</name>
    <dbReference type="NCBI Taxonomy" id="7048"/>
    <lineage>
        <taxon>Eukaryota</taxon>
        <taxon>Metazoa</taxon>
        <taxon>Ecdysozoa</taxon>
        <taxon>Arthropoda</taxon>
        <taxon>Hexapoda</taxon>
        <taxon>Insecta</taxon>
        <taxon>Pterygota</taxon>
        <taxon>Neoptera</taxon>
        <taxon>Endopterygota</taxon>
        <taxon>Coleoptera</taxon>
        <taxon>Polyphaga</taxon>
        <taxon>Cucujiformia</taxon>
        <taxon>Curculionidae</taxon>
        <taxon>Dryophthorinae</taxon>
        <taxon>Sitophilus</taxon>
    </lineage>
</organism>
<dbReference type="InterPro" id="IPR001841">
    <property type="entry name" value="Znf_RING"/>
</dbReference>
<evidence type="ECO:0000256" key="3">
    <source>
        <dbReference type="ARBA" id="ARBA00022692"/>
    </source>
</evidence>